<gene>
    <name evidence="3" type="ORF">SOCEGT47_059330</name>
</gene>
<evidence type="ECO:0008006" key="5">
    <source>
        <dbReference type="Google" id="ProtNLM"/>
    </source>
</evidence>
<protein>
    <recommendedName>
        <fullName evidence="5">Secreted protein</fullName>
    </recommendedName>
</protein>
<sequence>MTPRKAGCRCAARAAALLAPALAACGAGELDPGPLHGPGAAPLERPDTRDTRLEYRFDPEDAIETFASASGSFLIHFAREGRNAVPDADADATGIPDFVEEVAAIYDEVIVHYRDVLGFRPPRSDEGLSDNGGDGRFDVYLVDFTGVGDGVFRTDACAVGGKDLCIGFMTQENDYRDYDYPSTRTANRILGSHELFHAVQAAYDTEQGTVLSEGTAVWATESFDPSLEDFEGFIDGYLANTDRSLDVPMTGPVDVFSYGSALFFQFLEERYGDGTVRSLWERVEDGAGGEADPVWFEQLDPLLSSRAQTTFGEAFVEFAAWNLLTGSFADPERSYAHGDGYRGLRLEDVAAPHAGRLRVFHASAQYFRVRPGGRATMTAALAAPADDPAQADGLTLLLAARRGGAYGEIVRARDAAAGAEPVDTAGAEDLAVIVVNGLQEGASRKPTLCIGAADEVAACRASVEEGAGDAGGGGDAPPGAGQGGDEGCGCRAGPRPGGGRHALGAALLALALGRRRRRGAA</sequence>
<dbReference type="PROSITE" id="PS51257">
    <property type="entry name" value="PROKAR_LIPOPROTEIN"/>
    <property type="match status" value="1"/>
</dbReference>
<dbReference type="NCBIfam" id="NF045524">
    <property type="entry name" value="MXAN_6640_HExxH"/>
    <property type="match status" value="1"/>
</dbReference>
<reference evidence="3 4" key="1">
    <citation type="submission" date="2015-09" db="EMBL/GenBank/DDBJ databases">
        <title>Sorangium comparison.</title>
        <authorList>
            <person name="Zaburannyi N."/>
            <person name="Bunk B."/>
            <person name="Overmann J."/>
            <person name="Mueller R."/>
        </authorList>
    </citation>
    <scope>NUCLEOTIDE SEQUENCE [LARGE SCALE GENOMIC DNA]</scope>
    <source>
        <strain evidence="3 4">So ceGT47</strain>
    </source>
</reference>
<dbReference type="Proteomes" id="UP000295781">
    <property type="component" value="Chromosome"/>
</dbReference>
<feature type="signal peptide" evidence="2">
    <location>
        <begin position="1"/>
        <end position="23"/>
    </location>
</feature>
<organism evidence="3 4">
    <name type="scientific">Sorangium cellulosum</name>
    <name type="common">Polyangium cellulosum</name>
    <dbReference type="NCBI Taxonomy" id="56"/>
    <lineage>
        <taxon>Bacteria</taxon>
        <taxon>Pseudomonadati</taxon>
        <taxon>Myxococcota</taxon>
        <taxon>Polyangia</taxon>
        <taxon>Polyangiales</taxon>
        <taxon>Polyangiaceae</taxon>
        <taxon>Sorangium</taxon>
    </lineage>
</organism>
<dbReference type="EMBL" id="CP012670">
    <property type="protein sequence ID" value="AUX25388.1"/>
    <property type="molecule type" value="Genomic_DNA"/>
</dbReference>
<feature type="region of interest" description="Disordered" evidence="1">
    <location>
        <begin position="466"/>
        <end position="495"/>
    </location>
</feature>
<evidence type="ECO:0000256" key="1">
    <source>
        <dbReference type="SAM" id="MobiDB-lite"/>
    </source>
</evidence>
<accession>A0A4P2Q889</accession>
<feature type="chain" id="PRO_5021014486" description="Secreted protein" evidence="2">
    <location>
        <begin position="24"/>
        <end position="521"/>
    </location>
</feature>
<proteinExistence type="predicted"/>
<evidence type="ECO:0000256" key="2">
    <source>
        <dbReference type="SAM" id="SignalP"/>
    </source>
</evidence>
<dbReference type="InterPro" id="IPR024038">
    <property type="entry name" value="MYXO-CTERM"/>
</dbReference>
<dbReference type="AlphaFoldDB" id="A0A4P2Q889"/>
<keyword evidence="2" id="KW-0732">Signal</keyword>
<evidence type="ECO:0000313" key="3">
    <source>
        <dbReference type="EMBL" id="AUX25388.1"/>
    </source>
</evidence>
<feature type="compositionally biased region" description="Gly residues" evidence="1">
    <location>
        <begin position="468"/>
        <end position="487"/>
    </location>
</feature>
<evidence type="ECO:0000313" key="4">
    <source>
        <dbReference type="Proteomes" id="UP000295781"/>
    </source>
</evidence>
<name>A0A4P2Q889_SORCE</name>
<dbReference type="NCBIfam" id="TIGR03901">
    <property type="entry name" value="MYXO-CTERM"/>
    <property type="match status" value="1"/>
</dbReference>